<evidence type="ECO:0000313" key="2">
    <source>
        <dbReference type="Proteomes" id="UP000823849"/>
    </source>
</evidence>
<reference evidence="1" key="2">
    <citation type="submission" date="2021-04" db="EMBL/GenBank/DDBJ databases">
        <authorList>
            <person name="Gilroy R."/>
        </authorList>
    </citation>
    <scope>NUCLEOTIDE SEQUENCE</scope>
    <source>
        <strain evidence="1">CHK185-5351</strain>
    </source>
</reference>
<dbReference type="SUPFAM" id="SSF53383">
    <property type="entry name" value="PLP-dependent transferases"/>
    <property type="match status" value="1"/>
</dbReference>
<sequence>MTDNKEIGGYFEMEELPGEEYYPDLLRLNLGRTALLYLLKQRGCREIFLPHYLCDSVIGACRDSGIKISFYSVNDALEPGIEELPNGAWCYLVNYYGQLTDDRILFYQEKYQRIIVDQTHAFYQRPLPHVDTIYSPRKFFGLPDGAYLAADLPPAEELPPDYSAGRMEHILGRYEKGGNAYYQVMLKNAETFHTEKIRRMSRLTRNLLRGIDYSRCAEKRNENYSALDSFLGSCNPLPFRKPSVPMCYPFYAEHGPEIRKQLALEKIYVPVYWKNVADEMPADSTEYRYAANILPLPCDQRYTPADMERVASAVLRLCGRTL</sequence>
<name>A0A9D2NA31_9FIRM</name>
<accession>A0A9D2NA31</accession>
<comment type="caution">
    <text evidence="1">The sequence shown here is derived from an EMBL/GenBank/DDBJ whole genome shotgun (WGS) entry which is preliminary data.</text>
</comment>
<reference evidence="1" key="1">
    <citation type="journal article" date="2021" name="PeerJ">
        <title>Extensive microbial diversity within the chicken gut microbiome revealed by metagenomics and culture.</title>
        <authorList>
            <person name="Gilroy R."/>
            <person name="Ravi A."/>
            <person name="Getino M."/>
            <person name="Pursley I."/>
            <person name="Horton D.L."/>
            <person name="Alikhan N.F."/>
            <person name="Baker D."/>
            <person name="Gharbi K."/>
            <person name="Hall N."/>
            <person name="Watson M."/>
            <person name="Adriaenssens E.M."/>
            <person name="Foster-Nyarko E."/>
            <person name="Jarju S."/>
            <person name="Secka A."/>
            <person name="Antonio M."/>
            <person name="Oren A."/>
            <person name="Chaudhuri R.R."/>
            <person name="La Ragione R."/>
            <person name="Hildebrand F."/>
            <person name="Pallen M.J."/>
        </authorList>
    </citation>
    <scope>NUCLEOTIDE SEQUENCE</scope>
    <source>
        <strain evidence="1">CHK185-5351</strain>
    </source>
</reference>
<dbReference type="AlphaFoldDB" id="A0A9D2NA31"/>
<evidence type="ECO:0008006" key="3">
    <source>
        <dbReference type="Google" id="ProtNLM"/>
    </source>
</evidence>
<dbReference type="InterPro" id="IPR015424">
    <property type="entry name" value="PyrdxlP-dep_Trfase"/>
</dbReference>
<proteinExistence type="predicted"/>
<dbReference type="Proteomes" id="UP000823849">
    <property type="component" value="Unassembled WGS sequence"/>
</dbReference>
<gene>
    <name evidence="1" type="ORF">H9705_05605</name>
</gene>
<organism evidence="1 2">
    <name type="scientific">Candidatus Fusicatenibacter intestinigallinarum</name>
    <dbReference type="NCBI Taxonomy" id="2838598"/>
    <lineage>
        <taxon>Bacteria</taxon>
        <taxon>Bacillati</taxon>
        <taxon>Bacillota</taxon>
        <taxon>Clostridia</taxon>
        <taxon>Lachnospirales</taxon>
        <taxon>Lachnospiraceae</taxon>
        <taxon>Fusicatenibacter</taxon>
    </lineage>
</organism>
<evidence type="ECO:0000313" key="1">
    <source>
        <dbReference type="EMBL" id="HJC15290.1"/>
    </source>
</evidence>
<protein>
    <recommendedName>
        <fullName evidence="3">DegT/DnrJ/EryC1/StrS aminotransferase family protein</fullName>
    </recommendedName>
</protein>
<dbReference type="EMBL" id="DWWU01000022">
    <property type="protein sequence ID" value="HJC15290.1"/>
    <property type="molecule type" value="Genomic_DNA"/>
</dbReference>